<dbReference type="EMBL" id="JAUTDP010000009">
    <property type="protein sequence ID" value="KAK3396190.1"/>
    <property type="molecule type" value="Genomic_DNA"/>
</dbReference>
<dbReference type="Proteomes" id="UP001281003">
    <property type="component" value="Unassembled WGS sequence"/>
</dbReference>
<evidence type="ECO:0000313" key="2">
    <source>
        <dbReference type="EMBL" id="KAK3396190.1"/>
    </source>
</evidence>
<name>A0AAE0UA41_SORBR</name>
<gene>
    <name evidence="2" type="ORF">B0T20DRAFT_264213</name>
</gene>
<reference evidence="2" key="2">
    <citation type="submission" date="2023-07" db="EMBL/GenBank/DDBJ databases">
        <authorList>
            <consortium name="Lawrence Berkeley National Laboratory"/>
            <person name="Haridas S."/>
            <person name="Hensen N."/>
            <person name="Bonometti L."/>
            <person name="Westerberg I."/>
            <person name="Brannstrom I.O."/>
            <person name="Guillou S."/>
            <person name="Cros-Aarteil S."/>
            <person name="Calhoun S."/>
            <person name="Kuo A."/>
            <person name="Mondo S."/>
            <person name="Pangilinan J."/>
            <person name="Riley R."/>
            <person name="LaButti K."/>
            <person name="Andreopoulos B."/>
            <person name="Lipzen A."/>
            <person name="Chen C."/>
            <person name="Yanf M."/>
            <person name="Daum C."/>
            <person name="Ng V."/>
            <person name="Clum A."/>
            <person name="Steindorff A."/>
            <person name="Ohm R."/>
            <person name="Martin F."/>
            <person name="Silar P."/>
            <person name="Natvig D."/>
            <person name="Lalanne C."/>
            <person name="Gautier V."/>
            <person name="Ament-velasquez S.L."/>
            <person name="Kruys A."/>
            <person name="Hutchinson M.I."/>
            <person name="Powell A.J."/>
            <person name="Barry K."/>
            <person name="Miller A.N."/>
            <person name="Grigoriev I.V."/>
            <person name="Debuchy R."/>
            <person name="Gladieux P."/>
            <person name="Thoren M.H."/>
            <person name="Johannesson H."/>
        </authorList>
    </citation>
    <scope>NUCLEOTIDE SEQUENCE</scope>
    <source>
        <strain evidence="2">FGSC 1904</strain>
    </source>
</reference>
<accession>A0AAE0UA41</accession>
<dbReference type="AlphaFoldDB" id="A0AAE0UA41"/>
<feature type="region of interest" description="Disordered" evidence="1">
    <location>
        <begin position="1"/>
        <end position="32"/>
    </location>
</feature>
<evidence type="ECO:0000256" key="1">
    <source>
        <dbReference type="SAM" id="MobiDB-lite"/>
    </source>
</evidence>
<proteinExistence type="predicted"/>
<evidence type="ECO:0000313" key="3">
    <source>
        <dbReference type="Proteomes" id="UP001281003"/>
    </source>
</evidence>
<organism evidence="2 3">
    <name type="scientific">Sordaria brevicollis</name>
    <dbReference type="NCBI Taxonomy" id="83679"/>
    <lineage>
        <taxon>Eukaryota</taxon>
        <taxon>Fungi</taxon>
        <taxon>Dikarya</taxon>
        <taxon>Ascomycota</taxon>
        <taxon>Pezizomycotina</taxon>
        <taxon>Sordariomycetes</taxon>
        <taxon>Sordariomycetidae</taxon>
        <taxon>Sordariales</taxon>
        <taxon>Sordariaceae</taxon>
        <taxon>Sordaria</taxon>
    </lineage>
</organism>
<keyword evidence="3" id="KW-1185">Reference proteome</keyword>
<comment type="caution">
    <text evidence="2">The sequence shown here is derived from an EMBL/GenBank/DDBJ whole genome shotgun (WGS) entry which is preliminary data.</text>
</comment>
<sequence>MNSTPRQFPTSRSNTHTYISNTTPRTNLSRPGFSPPNMLFKSSSAIISIFALCMVSHALGASIPPSTEPINSPINIYTARGPYLACNCPDNCEYRPGSTCKFYKDPLDVSSGVLKGRCGYHGKILYCDPQ</sequence>
<reference evidence="2" key="1">
    <citation type="journal article" date="2023" name="Mol. Phylogenet. Evol.">
        <title>Genome-scale phylogeny and comparative genomics of the fungal order Sordariales.</title>
        <authorList>
            <person name="Hensen N."/>
            <person name="Bonometti L."/>
            <person name="Westerberg I."/>
            <person name="Brannstrom I.O."/>
            <person name="Guillou S."/>
            <person name="Cros-Aarteil S."/>
            <person name="Calhoun S."/>
            <person name="Haridas S."/>
            <person name="Kuo A."/>
            <person name="Mondo S."/>
            <person name="Pangilinan J."/>
            <person name="Riley R."/>
            <person name="LaButti K."/>
            <person name="Andreopoulos B."/>
            <person name="Lipzen A."/>
            <person name="Chen C."/>
            <person name="Yan M."/>
            <person name="Daum C."/>
            <person name="Ng V."/>
            <person name="Clum A."/>
            <person name="Steindorff A."/>
            <person name="Ohm R.A."/>
            <person name="Martin F."/>
            <person name="Silar P."/>
            <person name="Natvig D.O."/>
            <person name="Lalanne C."/>
            <person name="Gautier V."/>
            <person name="Ament-Velasquez S.L."/>
            <person name="Kruys A."/>
            <person name="Hutchinson M.I."/>
            <person name="Powell A.J."/>
            <person name="Barry K."/>
            <person name="Miller A.N."/>
            <person name="Grigoriev I.V."/>
            <person name="Debuchy R."/>
            <person name="Gladieux P."/>
            <person name="Hiltunen Thoren M."/>
            <person name="Johannesson H."/>
        </authorList>
    </citation>
    <scope>NUCLEOTIDE SEQUENCE</scope>
    <source>
        <strain evidence="2">FGSC 1904</strain>
    </source>
</reference>
<protein>
    <submittedName>
        <fullName evidence="2">Uncharacterized protein</fullName>
    </submittedName>
</protein>
<feature type="compositionally biased region" description="Polar residues" evidence="1">
    <location>
        <begin position="1"/>
        <end position="29"/>
    </location>
</feature>